<evidence type="ECO:0000256" key="17">
    <source>
        <dbReference type="ARBA" id="ARBA00047995"/>
    </source>
</evidence>
<dbReference type="FunCoup" id="A0A0C3B7Y4">
    <property type="interactions" value="461"/>
</dbReference>
<organism evidence="23 24">
    <name type="scientific">Piloderma croceum (strain F 1598)</name>
    <dbReference type="NCBI Taxonomy" id="765440"/>
    <lineage>
        <taxon>Eukaryota</taxon>
        <taxon>Fungi</taxon>
        <taxon>Dikarya</taxon>
        <taxon>Basidiomycota</taxon>
        <taxon>Agaricomycotina</taxon>
        <taxon>Agaricomycetes</taxon>
        <taxon>Agaricomycetidae</taxon>
        <taxon>Atheliales</taxon>
        <taxon>Atheliaceae</taxon>
        <taxon>Piloderma</taxon>
    </lineage>
</organism>
<sequence>MASINATKAPKMGPPRKGKKKGRVQGRKRLVTAERIAAERTALLAERQAELESVLDTHDTLLRESFQLEKFVTMLLYDPAVAKVDTSAVWREYKENHDLLEQAPTIAPSSSRTTRRAHTERLQLLTGPIAESSSATPKKALVKQDDAIWSILVDAKGRGTEKLQDTPELSRGRHTTSGKGKAKETQLNRMPSRHRVTALDPLPDDRDDSISQAGASSFPSQSGHGRSSRKRPSTSGDMESISMNGHSYPGSARKKRRLSGDDDVSLMPPPLTVPNGRSSKRFRDNSHHLSVSADPRTRSTMNGHSSTSARASRHTKQQSVSYAGHTSSASPTKSGIKRIKLIVRAPPPLISHPRQRLPVPRFESLDKFLSSYTTYNDQDLTEEVLEEMAKADSIILDRIDDLRRQGRLLLPDQDSESGSGLMSTATGTTHKRGPDIWDQVVDEVVARARVKRNGNGIGGKGRQIASQVASRVLGYWDGHALREDKAKALEERRLRALAKATIKMVTGEWKKAVFHIREQERLRLEAEERRRGQSHLDAILDQSGQILETQQGDLTKGDTSRSLSRSSSVSATMHDWDAVSNEDESRSSAEEYEQDDDGSEEEEEEEEEELGDERRLMQKEEEEEEEEEGSVNEAAEGDVTADILPTTRSSESNLSDTGLELQYPSEESDHASDHGSVAAVEELATHSSPPPPATDLDLTDAAESPQTLVYPDTPSSSVPPELTSDSLVFPTSDDDFVHVEHPDVEIEEVEDTRQDIQRTALAVSDVVRSAEPVAPKYVEPRPSTPPSTKASIRGSQEPPTSQEMGVVASPPPALDDVSTEDPALQSTDPVETMKDGEINTEPQPPTLEDDVRKEEEDILVPDYLKPFAVAPVVWDPESKVRTPILLRGTLRPYQQSGLEWLASLHSNNLNGILADEMGLGKTIQTIALLAHLACDQGIWGPHLIIVPTSVLLNWEMEFKKFLPGFKTLSYHGTTKRRKELRQGWNDKHHFNVCITSYTLASRDAHIFKRKPWYYMILDEAHMIKNFKSQRWNILLMFRSFRRLLLTGTPLQNNLTELWALLQFLMSGTNFANLKEFGEWFSNPLEKAIEMGTMLDDENMQRVSKLHTVLRPYLLRRLKKDVEKELPSKYEHLVLCPLSKRQRFLYDEFMLRAQTRESLQSGIYQKIANILMQLRKVCNHPDLFEVRPIVTSFAMERSAIADFEIKEFLIRRHLLHVEDAEILNLDVLGLRFIDHQGISVVSALETKLLDASTCFPTISELPEIPPPKDTRSIERFKAFNVYQQRAAKIARWAQLGYLNHLRCNRLPIYSQETLNLVGFCRPLLPMSAVDTSTKYMQRVTLTNSAIKSYCTRAQEMSSVVDKFAFVTPPVVALDMPRIALLGHEKSVTEYLRDPAFDAILHQSSVKLQIAFPDPSLLQFDCGKLQELTRLLREKKAGGHRVLIFTQMTKILDILEIFLNYHGYLYLRLDGATKIEDRQYITERFNVDSRVFCFIASSRSGGVGINLTGADTVVFYDSDFNPQMDKQCEDRAHRIGQIRDVHIYRFVSSHTVEEAMLLKANQKRSLDDLVIQKGEFDWRSLFGNESALSKALDETALTKALGEVEDTEDAHAAAVAAREEVVMEGADEVDFGADGGDVESGEVGTPVTSTINPKGDSMTSLVTSLVDDVEDAELEDEGEDGDADEDGGTTVDYMLAFIHHDDEFFREWPMRLPIADVLHRGLVASLFGLTLYGMFMGVAIHRDTLRRGREVCDMLAQKEAEAEGLQQDNGLDEIQEQTLAEAAQAALRKPRSP</sequence>
<evidence type="ECO:0000256" key="12">
    <source>
        <dbReference type="ARBA" id="ARBA00023159"/>
    </source>
</evidence>
<proteinExistence type="inferred from homology"/>
<feature type="compositionally biased region" description="Basic residues" evidence="19">
    <location>
        <begin position="14"/>
        <end position="29"/>
    </location>
</feature>
<feature type="compositionally biased region" description="Polar residues" evidence="19">
    <location>
        <begin position="646"/>
        <end position="656"/>
    </location>
</feature>
<dbReference type="SMART" id="SM00490">
    <property type="entry name" value="HELICc"/>
    <property type="match status" value="1"/>
</dbReference>
<evidence type="ECO:0000256" key="13">
    <source>
        <dbReference type="ARBA" id="ARBA00023163"/>
    </source>
</evidence>
<keyword evidence="8" id="KW-0067">ATP-binding</keyword>
<dbReference type="SUPFAM" id="SSF52540">
    <property type="entry name" value="P-loop containing nucleoside triphosphate hydrolases"/>
    <property type="match status" value="2"/>
</dbReference>
<keyword evidence="20" id="KW-0812">Transmembrane</keyword>
<feature type="domain" description="Helicase ATP-binding" evidence="21">
    <location>
        <begin position="902"/>
        <end position="1067"/>
    </location>
</feature>
<dbReference type="InterPro" id="IPR014001">
    <property type="entry name" value="Helicase_ATP-bd"/>
</dbReference>
<evidence type="ECO:0000256" key="5">
    <source>
        <dbReference type="ARBA" id="ARBA00022741"/>
    </source>
</evidence>
<evidence type="ECO:0000259" key="21">
    <source>
        <dbReference type="PROSITE" id="PS51192"/>
    </source>
</evidence>
<evidence type="ECO:0000259" key="22">
    <source>
        <dbReference type="PROSITE" id="PS51194"/>
    </source>
</evidence>
<keyword evidence="5" id="KW-0547">Nucleotide-binding</keyword>
<keyword evidence="10" id="KW-0805">Transcription regulation</keyword>
<feature type="domain" description="Helicase C-terminal" evidence="22">
    <location>
        <begin position="1422"/>
        <end position="1575"/>
    </location>
</feature>
<evidence type="ECO:0000256" key="2">
    <source>
        <dbReference type="ARBA" id="ARBA00009220"/>
    </source>
</evidence>
<feature type="region of interest" description="Disordered" evidence="19">
    <location>
        <begin position="550"/>
        <end position="734"/>
    </location>
</feature>
<dbReference type="InterPro" id="IPR000330">
    <property type="entry name" value="SNF2_N"/>
</dbReference>
<feature type="region of interest" description="Disordered" evidence="19">
    <location>
        <begin position="768"/>
        <end position="850"/>
    </location>
</feature>
<evidence type="ECO:0000256" key="1">
    <source>
        <dbReference type="ARBA" id="ARBA00004123"/>
    </source>
</evidence>
<feature type="compositionally biased region" description="Polar residues" evidence="19">
    <location>
        <begin position="298"/>
        <end position="310"/>
    </location>
</feature>
<dbReference type="InterPro" id="IPR050520">
    <property type="entry name" value="INO80/SWR1_helicase"/>
</dbReference>
<comment type="subunit">
    <text evidence="3">Component of the SWR1 chromatin-remodeling complex.</text>
</comment>
<evidence type="ECO:0000256" key="8">
    <source>
        <dbReference type="ARBA" id="ARBA00022840"/>
    </source>
</evidence>
<protein>
    <recommendedName>
        <fullName evidence="16">Helicase SWR1</fullName>
        <ecNumber evidence="4">3.6.4.12</ecNumber>
    </recommendedName>
    <alternativeName>
        <fullName evidence="18">Helicase swr1</fullName>
    </alternativeName>
</protein>
<dbReference type="OrthoDB" id="372624at2759"/>
<evidence type="ECO:0000256" key="7">
    <source>
        <dbReference type="ARBA" id="ARBA00022806"/>
    </source>
</evidence>
<evidence type="ECO:0000256" key="10">
    <source>
        <dbReference type="ARBA" id="ARBA00023015"/>
    </source>
</evidence>
<keyword evidence="20" id="KW-1133">Transmembrane helix</keyword>
<dbReference type="EC" id="3.6.4.12" evidence="4"/>
<evidence type="ECO:0000256" key="19">
    <source>
        <dbReference type="SAM" id="MobiDB-lite"/>
    </source>
</evidence>
<feature type="region of interest" description="Disordered" evidence="19">
    <location>
        <begin position="1"/>
        <end position="29"/>
    </location>
</feature>
<evidence type="ECO:0000256" key="9">
    <source>
        <dbReference type="ARBA" id="ARBA00022853"/>
    </source>
</evidence>
<dbReference type="FunFam" id="3.40.50.10810:FF:000051">
    <property type="entry name" value="Helicase SWR1"/>
    <property type="match status" value="1"/>
</dbReference>
<keyword evidence="13" id="KW-0804">Transcription</keyword>
<evidence type="ECO:0000256" key="16">
    <source>
        <dbReference type="ARBA" id="ARBA00040599"/>
    </source>
</evidence>
<reference evidence="23 24" key="1">
    <citation type="submission" date="2014-04" db="EMBL/GenBank/DDBJ databases">
        <authorList>
            <consortium name="DOE Joint Genome Institute"/>
            <person name="Kuo A."/>
            <person name="Tarkka M."/>
            <person name="Buscot F."/>
            <person name="Kohler A."/>
            <person name="Nagy L.G."/>
            <person name="Floudas D."/>
            <person name="Copeland A."/>
            <person name="Barry K.W."/>
            <person name="Cichocki N."/>
            <person name="Veneault-Fourrey C."/>
            <person name="LaButti K."/>
            <person name="Lindquist E.A."/>
            <person name="Lipzen A."/>
            <person name="Lundell T."/>
            <person name="Morin E."/>
            <person name="Murat C."/>
            <person name="Sun H."/>
            <person name="Tunlid A."/>
            <person name="Henrissat B."/>
            <person name="Grigoriev I.V."/>
            <person name="Hibbett D.S."/>
            <person name="Martin F."/>
            <person name="Nordberg H.P."/>
            <person name="Cantor M.N."/>
            <person name="Hua S.X."/>
        </authorList>
    </citation>
    <scope>NUCLEOTIDE SEQUENCE [LARGE SCALE GENOMIC DNA]</scope>
    <source>
        <strain evidence="23 24">F 1598</strain>
    </source>
</reference>
<dbReference type="PANTHER" id="PTHR45685">
    <property type="entry name" value="HELICASE SRCAP-RELATED"/>
    <property type="match status" value="1"/>
</dbReference>
<feature type="region of interest" description="Disordered" evidence="19">
    <location>
        <begin position="1759"/>
        <end position="1791"/>
    </location>
</feature>
<dbReference type="Gene3D" id="3.40.50.10810">
    <property type="entry name" value="Tandem AAA-ATPase domain"/>
    <property type="match status" value="1"/>
</dbReference>
<evidence type="ECO:0000256" key="14">
    <source>
        <dbReference type="ARBA" id="ARBA00023242"/>
    </source>
</evidence>
<comment type="similarity">
    <text evidence="2">Belongs to the SNF2/RAD54 helicase family. SWR1 subfamily.</text>
</comment>
<dbReference type="CDD" id="cd18793">
    <property type="entry name" value="SF2_C_SNF"/>
    <property type="match status" value="1"/>
</dbReference>
<dbReference type="GO" id="GO:0006338">
    <property type="term" value="P:chromatin remodeling"/>
    <property type="evidence" value="ECO:0007669"/>
    <property type="project" value="TreeGrafter"/>
</dbReference>
<dbReference type="EMBL" id="KN832994">
    <property type="protein sequence ID" value="KIM82418.1"/>
    <property type="molecule type" value="Genomic_DNA"/>
</dbReference>
<feature type="compositionally biased region" description="Polar residues" evidence="19">
    <location>
        <begin position="210"/>
        <end position="225"/>
    </location>
</feature>
<keyword evidence="7" id="KW-0347">Helicase</keyword>
<dbReference type="GO" id="GO:0005524">
    <property type="term" value="F:ATP binding"/>
    <property type="evidence" value="ECO:0007669"/>
    <property type="project" value="UniProtKB-KW"/>
</dbReference>
<accession>A0A0C3B7Y4</accession>
<feature type="compositionally biased region" description="Polar residues" evidence="19">
    <location>
        <begin position="713"/>
        <end position="726"/>
    </location>
</feature>
<feature type="compositionally biased region" description="Low complexity" evidence="19">
    <location>
        <begin position="560"/>
        <end position="570"/>
    </location>
</feature>
<gene>
    <name evidence="23" type="ORF">PILCRDRAFT_7820</name>
</gene>
<dbReference type="GO" id="GO:0003677">
    <property type="term" value="F:DNA binding"/>
    <property type="evidence" value="ECO:0007669"/>
    <property type="project" value="UniProtKB-KW"/>
</dbReference>
<keyword evidence="20" id="KW-0472">Membrane</keyword>
<dbReference type="InParanoid" id="A0A0C3B7Y4"/>
<keyword evidence="12" id="KW-0010">Activator</keyword>
<dbReference type="GO" id="GO:0000812">
    <property type="term" value="C:Swr1 complex"/>
    <property type="evidence" value="ECO:0007669"/>
    <property type="project" value="TreeGrafter"/>
</dbReference>
<keyword evidence="11" id="KW-0238">DNA-binding</keyword>
<feature type="compositionally biased region" description="Basic and acidic residues" evidence="19">
    <location>
        <begin position="162"/>
        <end position="171"/>
    </location>
</feature>
<feature type="region of interest" description="Disordered" evidence="19">
    <location>
        <begin position="1628"/>
        <end position="1654"/>
    </location>
</feature>
<dbReference type="InterPro" id="IPR027417">
    <property type="entry name" value="P-loop_NTPase"/>
</dbReference>
<evidence type="ECO:0000313" key="23">
    <source>
        <dbReference type="EMBL" id="KIM82418.1"/>
    </source>
</evidence>
<evidence type="ECO:0000256" key="4">
    <source>
        <dbReference type="ARBA" id="ARBA00012551"/>
    </source>
</evidence>
<dbReference type="GO" id="GO:0016887">
    <property type="term" value="F:ATP hydrolysis activity"/>
    <property type="evidence" value="ECO:0007669"/>
    <property type="project" value="TreeGrafter"/>
</dbReference>
<dbReference type="PROSITE" id="PS51194">
    <property type="entry name" value="HELICASE_CTER"/>
    <property type="match status" value="1"/>
</dbReference>
<dbReference type="Pfam" id="PF00271">
    <property type="entry name" value="Helicase_C"/>
    <property type="match status" value="1"/>
</dbReference>
<feature type="compositionally biased region" description="Polar residues" evidence="19">
    <location>
        <begin position="416"/>
        <end position="428"/>
    </location>
</feature>
<dbReference type="Pfam" id="PF00176">
    <property type="entry name" value="SNF2-rel_dom"/>
    <property type="match status" value="1"/>
</dbReference>
<feature type="compositionally biased region" description="Polar residues" evidence="19">
    <location>
        <begin position="317"/>
        <end position="333"/>
    </location>
</feature>
<dbReference type="GO" id="GO:0042393">
    <property type="term" value="F:histone binding"/>
    <property type="evidence" value="ECO:0007669"/>
    <property type="project" value="TreeGrafter"/>
</dbReference>
<name>A0A0C3B7Y4_PILCF</name>
<evidence type="ECO:0000256" key="3">
    <source>
        <dbReference type="ARBA" id="ARBA00011826"/>
    </source>
</evidence>
<dbReference type="Gene3D" id="3.40.50.300">
    <property type="entry name" value="P-loop containing nucleotide triphosphate hydrolases"/>
    <property type="match status" value="1"/>
</dbReference>
<feature type="transmembrane region" description="Helical" evidence="20">
    <location>
        <begin position="1719"/>
        <end position="1738"/>
    </location>
</feature>
<keyword evidence="14" id="KW-0539">Nucleus</keyword>
<feature type="compositionally biased region" description="Acidic residues" evidence="19">
    <location>
        <begin position="620"/>
        <end position="630"/>
    </location>
</feature>
<dbReference type="PROSITE" id="PS51192">
    <property type="entry name" value="HELICASE_ATP_BIND_1"/>
    <property type="match status" value="1"/>
</dbReference>
<dbReference type="HOGENOM" id="CLU_000315_24_3_1"/>
<comment type="catalytic activity">
    <reaction evidence="17">
        <text>ATP + H2O = ADP + phosphate + H(+)</text>
        <dbReference type="Rhea" id="RHEA:13065"/>
        <dbReference type="ChEBI" id="CHEBI:15377"/>
        <dbReference type="ChEBI" id="CHEBI:15378"/>
        <dbReference type="ChEBI" id="CHEBI:30616"/>
        <dbReference type="ChEBI" id="CHEBI:43474"/>
        <dbReference type="ChEBI" id="CHEBI:456216"/>
        <dbReference type="EC" id="3.6.4.12"/>
    </reaction>
</comment>
<feature type="compositionally biased region" description="Polar residues" evidence="19">
    <location>
        <begin position="233"/>
        <end position="245"/>
    </location>
</feature>
<dbReference type="STRING" id="765440.A0A0C3B7Y4"/>
<feature type="compositionally biased region" description="Low complexity" evidence="19">
    <location>
        <begin position="1774"/>
        <end position="1785"/>
    </location>
</feature>
<evidence type="ECO:0000313" key="24">
    <source>
        <dbReference type="Proteomes" id="UP000054166"/>
    </source>
</evidence>
<evidence type="ECO:0000256" key="15">
    <source>
        <dbReference type="ARBA" id="ARBA00037570"/>
    </source>
</evidence>
<feature type="compositionally biased region" description="Acidic residues" evidence="19">
    <location>
        <begin position="1628"/>
        <end position="1638"/>
    </location>
</feature>
<dbReference type="InterPro" id="IPR049730">
    <property type="entry name" value="SNF2/RAD54-like_C"/>
</dbReference>
<comment type="subcellular location">
    <subcellularLocation>
        <location evidence="1">Nucleus</location>
    </subcellularLocation>
</comment>
<dbReference type="InterPro" id="IPR001650">
    <property type="entry name" value="Helicase_C-like"/>
</dbReference>
<dbReference type="InterPro" id="IPR038718">
    <property type="entry name" value="SNF2-like_sf"/>
</dbReference>
<reference evidence="24" key="2">
    <citation type="submission" date="2015-01" db="EMBL/GenBank/DDBJ databases">
        <title>Evolutionary Origins and Diversification of the Mycorrhizal Mutualists.</title>
        <authorList>
            <consortium name="DOE Joint Genome Institute"/>
            <consortium name="Mycorrhizal Genomics Consortium"/>
            <person name="Kohler A."/>
            <person name="Kuo A."/>
            <person name="Nagy L.G."/>
            <person name="Floudas D."/>
            <person name="Copeland A."/>
            <person name="Barry K.W."/>
            <person name="Cichocki N."/>
            <person name="Veneault-Fourrey C."/>
            <person name="LaButti K."/>
            <person name="Lindquist E.A."/>
            <person name="Lipzen A."/>
            <person name="Lundell T."/>
            <person name="Morin E."/>
            <person name="Murat C."/>
            <person name="Riley R."/>
            <person name="Ohm R."/>
            <person name="Sun H."/>
            <person name="Tunlid A."/>
            <person name="Henrissat B."/>
            <person name="Grigoriev I.V."/>
            <person name="Hibbett D.S."/>
            <person name="Martin F."/>
        </authorList>
    </citation>
    <scope>NUCLEOTIDE SEQUENCE [LARGE SCALE GENOMIC DNA]</scope>
    <source>
        <strain evidence="24">F 1598</strain>
    </source>
</reference>
<evidence type="ECO:0000256" key="18">
    <source>
        <dbReference type="ARBA" id="ARBA00074297"/>
    </source>
</evidence>
<comment type="function">
    <text evidence="15">Catalytic component of the SWR1 complex which mediates the ATP-dependent exchange of histone H2A for the H2A variant HZT1 leading to transcriptional regulation of selected genes by chromatin remodeling.</text>
</comment>
<dbReference type="PANTHER" id="PTHR45685:SF1">
    <property type="entry name" value="HELICASE SRCAP"/>
    <property type="match status" value="1"/>
</dbReference>
<feature type="compositionally biased region" description="Polar residues" evidence="19">
    <location>
        <begin position="1644"/>
        <end position="1654"/>
    </location>
</feature>
<dbReference type="SMART" id="SM00487">
    <property type="entry name" value="DEXDc"/>
    <property type="match status" value="1"/>
</dbReference>
<evidence type="ECO:0000256" key="11">
    <source>
        <dbReference type="ARBA" id="ARBA00023125"/>
    </source>
</evidence>
<dbReference type="GO" id="GO:0003678">
    <property type="term" value="F:DNA helicase activity"/>
    <property type="evidence" value="ECO:0007669"/>
    <property type="project" value="UniProtKB-EC"/>
</dbReference>
<feature type="compositionally biased region" description="Acidic residues" evidence="19">
    <location>
        <begin position="590"/>
        <end position="611"/>
    </location>
</feature>
<feature type="compositionally biased region" description="Polar residues" evidence="19">
    <location>
        <begin position="786"/>
        <end position="803"/>
    </location>
</feature>
<keyword evidence="24" id="KW-1185">Reference proteome</keyword>
<evidence type="ECO:0000256" key="6">
    <source>
        <dbReference type="ARBA" id="ARBA00022801"/>
    </source>
</evidence>
<dbReference type="Proteomes" id="UP000054166">
    <property type="component" value="Unassembled WGS sequence"/>
</dbReference>
<keyword evidence="9" id="KW-0156">Chromatin regulator</keyword>
<feature type="region of interest" description="Disordered" evidence="19">
    <location>
        <begin position="411"/>
        <end position="433"/>
    </location>
</feature>
<keyword evidence="6" id="KW-0378">Hydrolase</keyword>
<evidence type="ECO:0000256" key="20">
    <source>
        <dbReference type="SAM" id="Phobius"/>
    </source>
</evidence>
<feature type="region of interest" description="Disordered" evidence="19">
    <location>
        <begin position="162"/>
        <end position="335"/>
    </location>
</feature>